<accession>A0ABW9RCT1</accession>
<comment type="caution">
    <text evidence="1">The sequence shown here is derived from an EMBL/GenBank/DDBJ whole genome shotgun (WGS) entry which is preliminary data.</text>
</comment>
<evidence type="ECO:0008006" key="3">
    <source>
        <dbReference type="Google" id="ProtNLM"/>
    </source>
</evidence>
<evidence type="ECO:0000313" key="1">
    <source>
        <dbReference type="EMBL" id="MTD27807.1"/>
    </source>
</evidence>
<sequence length="69" mass="7624">MSNATFFACCKKYAGMEEPEVKHLKSLEDDNARFKKLPAEAMLDNEALQMALAKSINGRSEAGNRGVDM</sequence>
<organism evidence="1 2">
    <name type="scientific">Erwinia sorbitola</name>
    <dbReference type="NCBI Taxonomy" id="2681984"/>
    <lineage>
        <taxon>Bacteria</taxon>
        <taxon>Pseudomonadati</taxon>
        <taxon>Pseudomonadota</taxon>
        <taxon>Gammaproteobacteria</taxon>
        <taxon>Enterobacterales</taxon>
        <taxon>Erwiniaceae</taxon>
        <taxon>Erwinia</taxon>
    </lineage>
</organism>
<protein>
    <recommendedName>
        <fullName evidence="3">Transposase</fullName>
    </recommendedName>
</protein>
<reference evidence="1 2" key="1">
    <citation type="submission" date="2019-11" db="EMBL/GenBank/DDBJ databases">
        <title>Erwinia sp. nov., isolated from feces of birds in Tibet plateau of China.</title>
        <authorList>
            <person name="Ge Y."/>
        </authorList>
    </citation>
    <scope>NUCLEOTIDE SEQUENCE [LARGE SCALE GENOMIC DNA]</scope>
    <source>
        <strain evidence="1 2">J316</strain>
    </source>
</reference>
<gene>
    <name evidence="1" type="ORF">GK011_12745</name>
</gene>
<dbReference type="Proteomes" id="UP000480164">
    <property type="component" value="Unassembled WGS sequence"/>
</dbReference>
<proteinExistence type="predicted"/>
<name>A0ABW9RCT1_9GAMM</name>
<evidence type="ECO:0000313" key="2">
    <source>
        <dbReference type="Proteomes" id="UP000480164"/>
    </source>
</evidence>
<keyword evidence="2" id="KW-1185">Reference proteome</keyword>
<dbReference type="EMBL" id="WLZX01000004">
    <property type="protein sequence ID" value="MTD27807.1"/>
    <property type="molecule type" value="Genomic_DNA"/>
</dbReference>